<evidence type="ECO:0000256" key="1">
    <source>
        <dbReference type="ARBA" id="ARBA00004370"/>
    </source>
</evidence>
<evidence type="ECO:0000256" key="3">
    <source>
        <dbReference type="ARBA" id="ARBA00022617"/>
    </source>
</evidence>
<comment type="subcellular location">
    <subcellularLocation>
        <location evidence="1">Membrane</location>
    </subcellularLocation>
</comment>
<keyword evidence="8 11" id="KW-0472">Membrane</keyword>
<sequence>MIKLLTAVLAAGVFFAPVVHAQEAAPADSTTAAPQPSDATPQAGEGSAPGAAPDSGTGQGTTGDQPEEAEAHSGEAAHTPHYPLKKPEEMDWTFAGMGGHWDIGQLQRGLKVYKEVCAACHGLDLVAFRNLSALGYNEEQVKAFAAEYTVQDPNPNADGEMVERPGVGSDYFPSPYPNHEAAAAANNGAAPPDLSLIAKARAVERGFPQFVFDVLPWIQYAEGGPDYVHALLTGYEEEPPEGITVQPGTYYNPHFIAGPALAMPPPLSDDVVTYDDGAPQTIDQYSRDVSAFLMWAAEPHLVERKQTGLVVLIFLIVLASLVYVVKRRVWANTPH</sequence>
<dbReference type="InterPro" id="IPR009056">
    <property type="entry name" value="Cyt_c-like_dom"/>
</dbReference>
<dbReference type="GO" id="GO:0016020">
    <property type="term" value="C:membrane"/>
    <property type="evidence" value="ECO:0007669"/>
    <property type="project" value="UniProtKB-SubCell"/>
</dbReference>
<dbReference type="GO" id="GO:0005840">
    <property type="term" value="C:ribosome"/>
    <property type="evidence" value="ECO:0007669"/>
    <property type="project" value="UniProtKB-KW"/>
</dbReference>
<dbReference type="Pfam" id="PF02167">
    <property type="entry name" value="Cytochrom_C1"/>
    <property type="match status" value="1"/>
</dbReference>
<dbReference type="PRINTS" id="PR00603">
    <property type="entry name" value="CYTOCHROMEC1"/>
</dbReference>
<evidence type="ECO:0000256" key="8">
    <source>
        <dbReference type="ARBA" id="ARBA00023136"/>
    </source>
</evidence>
<reference evidence="14" key="2">
    <citation type="submission" date="2020-09" db="EMBL/GenBank/DDBJ databases">
        <authorList>
            <person name="Sun Q."/>
            <person name="Zhou Y."/>
        </authorList>
    </citation>
    <scope>NUCLEOTIDE SEQUENCE</scope>
    <source>
        <strain evidence="14">CGMCC 1.15493</strain>
    </source>
</reference>
<proteinExistence type="predicted"/>
<keyword evidence="12" id="KW-0732">Signal</keyword>
<dbReference type="Gene3D" id="1.20.5.100">
    <property type="entry name" value="Cytochrome c1, transmembrane anchor, C-terminal"/>
    <property type="match status" value="1"/>
</dbReference>
<organism evidence="14 15">
    <name type="scientific">Aureimonas glaciei</name>
    <dbReference type="NCBI Taxonomy" id="1776957"/>
    <lineage>
        <taxon>Bacteria</taxon>
        <taxon>Pseudomonadati</taxon>
        <taxon>Pseudomonadota</taxon>
        <taxon>Alphaproteobacteria</taxon>
        <taxon>Hyphomicrobiales</taxon>
        <taxon>Aurantimonadaceae</taxon>
        <taxon>Aureimonas</taxon>
    </lineage>
</organism>
<protein>
    <recommendedName>
        <fullName evidence="2">Cytochrome c1</fullName>
    </recommendedName>
</protein>
<feature type="binding site" description="covalent" evidence="9">
    <location>
        <position position="120"/>
    </location>
    <ligand>
        <name>heme c</name>
        <dbReference type="ChEBI" id="CHEBI:61717"/>
    </ligand>
</feature>
<feature type="binding site" description="covalent" evidence="9">
    <location>
        <position position="117"/>
    </location>
    <ligand>
        <name>heme c</name>
        <dbReference type="ChEBI" id="CHEBI:61717"/>
    </ligand>
</feature>
<dbReference type="AlphaFoldDB" id="A0A917DDB6"/>
<dbReference type="GO" id="GO:0046872">
    <property type="term" value="F:metal ion binding"/>
    <property type="evidence" value="ECO:0007669"/>
    <property type="project" value="UniProtKB-KW"/>
</dbReference>
<keyword evidence="4 11" id="KW-0812">Transmembrane</keyword>
<dbReference type="Proteomes" id="UP000613160">
    <property type="component" value="Unassembled WGS sequence"/>
</dbReference>
<reference evidence="14" key="1">
    <citation type="journal article" date="2014" name="Int. J. Syst. Evol. Microbiol.">
        <title>Complete genome sequence of Corynebacterium casei LMG S-19264T (=DSM 44701T), isolated from a smear-ripened cheese.</title>
        <authorList>
            <consortium name="US DOE Joint Genome Institute (JGI-PGF)"/>
            <person name="Walter F."/>
            <person name="Albersmeier A."/>
            <person name="Kalinowski J."/>
            <person name="Ruckert C."/>
        </authorList>
    </citation>
    <scope>NUCLEOTIDE SEQUENCE</scope>
    <source>
        <strain evidence="14">CGMCC 1.15493</strain>
    </source>
</reference>
<feature type="compositionally biased region" description="Polar residues" evidence="10">
    <location>
        <begin position="28"/>
        <end position="40"/>
    </location>
</feature>
<evidence type="ECO:0000256" key="2">
    <source>
        <dbReference type="ARBA" id="ARBA00016165"/>
    </source>
</evidence>
<evidence type="ECO:0000256" key="5">
    <source>
        <dbReference type="ARBA" id="ARBA00022723"/>
    </source>
</evidence>
<evidence type="ECO:0000256" key="11">
    <source>
        <dbReference type="SAM" id="Phobius"/>
    </source>
</evidence>
<comment type="caution">
    <text evidence="14">The sequence shown here is derived from an EMBL/GenBank/DDBJ whole genome shotgun (WGS) entry which is preliminary data.</text>
</comment>
<feature type="signal peptide" evidence="12">
    <location>
        <begin position="1"/>
        <end position="21"/>
    </location>
</feature>
<evidence type="ECO:0000259" key="13">
    <source>
        <dbReference type="PROSITE" id="PS51007"/>
    </source>
</evidence>
<dbReference type="GO" id="GO:0020037">
    <property type="term" value="F:heme binding"/>
    <property type="evidence" value="ECO:0007669"/>
    <property type="project" value="InterPro"/>
</dbReference>
<keyword evidence="7 9" id="KW-0408">Iron</keyword>
<evidence type="ECO:0000256" key="12">
    <source>
        <dbReference type="SAM" id="SignalP"/>
    </source>
</evidence>
<evidence type="ECO:0000256" key="6">
    <source>
        <dbReference type="ARBA" id="ARBA00022989"/>
    </source>
</evidence>
<evidence type="ECO:0000313" key="14">
    <source>
        <dbReference type="EMBL" id="GGD28257.1"/>
    </source>
</evidence>
<feature type="chain" id="PRO_5036997211" description="Cytochrome c1" evidence="12">
    <location>
        <begin position="22"/>
        <end position="335"/>
    </location>
</feature>
<feature type="binding site" description="covalent" evidence="9">
    <location>
        <position position="263"/>
    </location>
    <ligand>
        <name>heme c</name>
        <dbReference type="ChEBI" id="CHEBI:61717"/>
    </ligand>
</feature>
<dbReference type="InterPro" id="IPR036909">
    <property type="entry name" value="Cyt_c-like_dom_sf"/>
</dbReference>
<name>A0A917DDB6_9HYPH</name>
<keyword evidence="6 11" id="KW-1133">Transmembrane helix</keyword>
<accession>A0A917DDB6</accession>
<keyword evidence="14" id="KW-0689">Ribosomal protein</keyword>
<feature type="domain" description="Cytochrome c" evidence="13">
    <location>
        <begin position="104"/>
        <end position="279"/>
    </location>
</feature>
<keyword evidence="5 9" id="KW-0479">Metal-binding</keyword>
<dbReference type="PANTHER" id="PTHR10266:SF3">
    <property type="entry name" value="CYTOCHROME C1, HEME PROTEIN, MITOCHONDRIAL"/>
    <property type="match status" value="1"/>
</dbReference>
<evidence type="ECO:0000256" key="10">
    <source>
        <dbReference type="SAM" id="MobiDB-lite"/>
    </source>
</evidence>
<dbReference type="InterPro" id="IPR002326">
    <property type="entry name" value="Cyt_c1"/>
</dbReference>
<feature type="binding site" description="covalent" evidence="9">
    <location>
        <position position="121"/>
    </location>
    <ligand>
        <name>heme c</name>
        <dbReference type="ChEBI" id="CHEBI:61717"/>
    </ligand>
</feature>
<keyword evidence="3 9" id="KW-0349">Heme</keyword>
<evidence type="ECO:0000313" key="15">
    <source>
        <dbReference type="Proteomes" id="UP000613160"/>
    </source>
</evidence>
<dbReference type="PANTHER" id="PTHR10266">
    <property type="entry name" value="CYTOCHROME C1"/>
    <property type="match status" value="1"/>
</dbReference>
<gene>
    <name evidence="14" type="primary">fbcC</name>
    <name evidence="14" type="ORF">GCM10011335_34250</name>
</gene>
<evidence type="ECO:0000256" key="9">
    <source>
        <dbReference type="PIRSR" id="PIRSR602326-1"/>
    </source>
</evidence>
<evidence type="ECO:0000256" key="7">
    <source>
        <dbReference type="ARBA" id="ARBA00023004"/>
    </source>
</evidence>
<dbReference type="Gene3D" id="1.10.760.10">
    <property type="entry name" value="Cytochrome c-like domain"/>
    <property type="match status" value="1"/>
</dbReference>
<comment type="cofactor">
    <cofactor evidence="9">
        <name>heme c</name>
        <dbReference type="ChEBI" id="CHEBI:61717"/>
    </cofactor>
    <text evidence="9">Binds 1 heme c group covalently per subunit.</text>
</comment>
<feature type="region of interest" description="Disordered" evidence="10">
    <location>
        <begin position="26"/>
        <end position="84"/>
    </location>
</feature>
<keyword evidence="14" id="KW-0687">Ribonucleoprotein</keyword>
<keyword evidence="15" id="KW-1185">Reference proteome</keyword>
<dbReference type="RefSeq" id="WP_188852954.1">
    <property type="nucleotide sequence ID" value="NZ_BMJJ01000008.1"/>
</dbReference>
<dbReference type="PROSITE" id="PS51007">
    <property type="entry name" value="CYTC"/>
    <property type="match status" value="1"/>
</dbReference>
<dbReference type="GO" id="GO:0009055">
    <property type="term" value="F:electron transfer activity"/>
    <property type="evidence" value="ECO:0007669"/>
    <property type="project" value="InterPro"/>
</dbReference>
<feature type="transmembrane region" description="Helical" evidence="11">
    <location>
        <begin position="307"/>
        <end position="325"/>
    </location>
</feature>
<dbReference type="EMBL" id="BMJJ01000008">
    <property type="protein sequence ID" value="GGD28257.1"/>
    <property type="molecule type" value="Genomic_DNA"/>
</dbReference>
<evidence type="ECO:0000256" key="4">
    <source>
        <dbReference type="ARBA" id="ARBA00022692"/>
    </source>
</evidence>
<dbReference type="SUPFAM" id="SSF46626">
    <property type="entry name" value="Cytochrome c"/>
    <property type="match status" value="1"/>
</dbReference>